<evidence type="ECO:0000313" key="1">
    <source>
        <dbReference type="EMBL" id="CAG8537325.1"/>
    </source>
</evidence>
<protein>
    <submittedName>
        <fullName evidence="1">4995_t:CDS:1</fullName>
    </submittedName>
</protein>
<keyword evidence="2" id="KW-1185">Reference proteome</keyword>
<gene>
    <name evidence="1" type="ORF">DHETER_LOCUS4642</name>
</gene>
<organism evidence="1 2">
    <name type="scientific">Dentiscutata heterogama</name>
    <dbReference type="NCBI Taxonomy" id="1316150"/>
    <lineage>
        <taxon>Eukaryota</taxon>
        <taxon>Fungi</taxon>
        <taxon>Fungi incertae sedis</taxon>
        <taxon>Mucoromycota</taxon>
        <taxon>Glomeromycotina</taxon>
        <taxon>Glomeromycetes</taxon>
        <taxon>Diversisporales</taxon>
        <taxon>Gigasporaceae</taxon>
        <taxon>Dentiscutata</taxon>
    </lineage>
</organism>
<dbReference type="Proteomes" id="UP000789702">
    <property type="component" value="Unassembled WGS sequence"/>
</dbReference>
<accession>A0ACA9LPM1</accession>
<reference evidence="1" key="1">
    <citation type="submission" date="2021-06" db="EMBL/GenBank/DDBJ databases">
        <authorList>
            <person name="Kallberg Y."/>
            <person name="Tangrot J."/>
            <person name="Rosling A."/>
        </authorList>
    </citation>
    <scope>NUCLEOTIDE SEQUENCE</scope>
    <source>
        <strain evidence="1">IL203A</strain>
    </source>
</reference>
<name>A0ACA9LPM1_9GLOM</name>
<proteinExistence type="predicted"/>
<dbReference type="EMBL" id="CAJVPU010004736">
    <property type="protein sequence ID" value="CAG8537325.1"/>
    <property type="molecule type" value="Genomic_DNA"/>
</dbReference>
<evidence type="ECO:0000313" key="2">
    <source>
        <dbReference type="Proteomes" id="UP000789702"/>
    </source>
</evidence>
<sequence length="168" mass="19592">MSYDKTIFVHESKIKISVYSFTGVIDNLHEYNQKNDDDGRYKILPYIAPEVLYTKKYTYDLEIKIYNGLKPELPKHAQKLFAQMMVQCWNVEPFQRPRAIELKDNLSQWSNNGPQNSPCKKDENILDDSFKNLLKTELNVQEYDFSKFSNSKIVGQGASSIVYSAIYQ</sequence>
<comment type="caution">
    <text evidence="1">The sequence shown here is derived from an EMBL/GenBank/DDBJ whole genome shotgun (WGS) entry which is preliminary data.</text>
</comment>